<dbReference type="PROSITE" id="PS00211">
    <property type="entry name" value="ABC_TRANSPORTER_1"/>
    <property type="match status" value="1"/>
</dbReference>
<comment type="caution">
    <text evidence="9">The sequence shown here is derived from an EMBL/GenBank/DDBJ whole genome shotgun (WGS) entry which is preliminary data.</text>
</comment>
<dbReference type="InterPro" id="IPR003593">
    <property type="entry name" value="AAA+_ATPase"/>
</dbReference>
<keyword evidence="10" id="KW-1185">Reference proteome</keyword>
<dbReference type="InterPro" id="IPR050095">
    <property type="entry name" value="ECF_ABC_transporter_ATP-bd"/>
</dbReference>
<dbReference type="InterPro" id="IPR017871">
    <property type="entry name" value="ABC_transporter-like_CS"/>
</dbReference>
<name>A0ABT2Y4H9_9MOLU</name>
<dbReference type="SUPFAM" id="SSF52540">
    <property type="entry name" value="P-loop containing nucleoside triphosphate hydrolases"/>
    <property type="match status" value="1"/>
</dbReference>
<evidence type="ECO:0000256" key="4">
    <source>
        <dbReference type="ARBA" id="ARBA00022741"/>
    </source>
</evidence>
<keyword evidence="5" id="KW-0067">ATP-binding</keyword>
<sequence>MSKIKVENLKFSYNNKDEAIQNLSFDIEAGSWVCVVGHNGSGKSTLAKLLIGLLKADAGHILIDGLEMNENNVRDIRKKVGIVFQNPDNQFVGVTVKHDIAFGLENQCVPQPKMVELIDEYVDLVGMKDYLDKEPHQLSGGQKQRVAIAGALAMNQDIMIFDEATSMLDPEGVRDITEFIVKLNKEYKKTIITITHDLEFAKRADQIIVLNKGKVVLSGTPDDVFSHKDILESTDLNIPFGMRVYDQVIKDDHLQKDEALVKALWAYSLTK</sequence>
<dbReference type="RefSeq" id="WP_263607778.1">
    <property type="nucleotide sequence ID" value="NZ_JAOVQM010000002.1"/>
</dbReference>
<comment type="similarity">
    <text evidence="1">Belongs to the ABC transporter superfamily.</text>
</comment>
<dbReference type="CDD" id="cd03225">
    <property type="entry name" value="ABC_cobalt_CbiO_domain1"/>
    <property type="match status" value="1"/>
</dbReference>
<evidence type="ECO:0000313" key="9">
    <source>
        <dbReference type="EMBL" id="MCV2231640.1"/>
    </source>
</evidence>
<keyword evidence="2" id="KW-0813">Transport</keyword>
<dbReference type="NCBIfam" id="NF010167">
    <property type="entry name" value="PRK13648.1"/>
    <property type="match status" value="1"/>
</dbReference>
<protein>
    <submittedName>
        <fullName evidence="9">Energy-coupling factor transporter ATPase</fullName>
    </submittedName>
</protein>
<evidence type="ECO:0000256" key="3">
    <source>
        <dbReference type="ARBA" id="ARBA00022475"/>
    </source>
</evidence>
<dbReference type="PANTHER" id="PTHR43553">
    <property type="entry name" value="HEAVY METAL TRANSPORTER"/>
    <property type="match status" value="1"/>
</dbReference>
<evidence type="ECO:0000259" key="8">
    <source>
        <dbReference type="PROSITE" id="PS50893"/>
    </source>
</evidence>
<evidence type="ECO:0000313" key="10">
    <source>
        <dbReference type="Proteomes" id="UP001177160"/>
    </source>
</evidence>
<dbReference type="Pfam" id="PF00005">
    <property type="entry name" value="ABC_tran"/>
    <property type="match status" value="1"/>
</dbReference>
<organism evidence="9 10">
    <name type="scientific">Paracholeplasma manati</name>
    <dbReference type="NCBI Taxonomy" id="591373"/>
    <lineage>
        <taxon>Bacteria</taxon>
        <taxon>Bacillati</taxon>
        <taxon>Mycoplasmatota</taxon>
        <taxon>Mollicutes</taxon>
        <taxon>Acholeplasmatales</taxon>
        <taxon>Acholeplasmataceae</taxon>
        <taxon>Paracholeplasma</taxon>
    </lineage>
</organism>
<keyword evidence="3" id="KW-1003">Cell membrane</keyword>
<dbReference type="NCBIfam" id="TIGR04520">
    <property type="entry name" value="ECF_ATPase_1"/>
    <property type="match status" value="1"/>
</dbReference>
<gene>
    <name evidence="9" type="ORF">N7548_02260</name>
</gene>
<evidence type="ECO:0000256" key="5">
    <source>
        <dbReference type="ARBA" id="ARBA00022840"/>
    </source>
</evidence>
<dbReference type="PANTHER" id="PTHR43553:SF24">
    <property type="entry name" value="ENERGY-COUPLING FACTOR TRANSPORTER ATP-BINDING PROTEIN ECFA1"/>
    <property type="match status" value="1"/>
</dbReference>
<reference evidence="9" key="1">
    <citation type="submission" date="2022-09" db="EMBL/GenBank/DDBJ databases">
        <title>Novel Mycoplasma species identified in domestic and wild animals.</title>
        <authorList>
            <person name="Volokhov D.V."/>
            <person name="Furtak V.A."/>
            <person name="Zagorodnyaya T.A."/>
        </authorList>
    </citation>
    <scope>NUCLEOTIDE SEQUENCE</scope>
    <source>
        <strain evidence="9">Oakley</strain>
    </source>
</reference>
<feature type="domain" description="ABC transporter" evidence="8">
    <location>
        <begin position="4"/>
        <end position="237"/>
    </location>
</feature>
<dbReference type="InterPro" id="IPR003439">
    <property type="entry name" value="ABC_transporter-like_ATP-bd"/>
</dbReference>
<evidence type="ECO:0000256" key="7">
    <source>
        <dbReference type="ARBA" id="ARBA00023136"/>
    </source>
</evidence>
<keyword evidence="6" id="KW-1278">Translocase</keyword>
<evidence type="ECO:0000256" key="2">
    <source>
        <dbReference type="ARBA" id="ARBA00022448"/>
    </source>
</evidence>
<dbReference type="Gene3D" id="3.40.50.300">
    <property type="entry name" value="P-loop containing nucleotide triphosphate hydrolases"/>
    <property type="match status" value="1"/>
</dbReference>
<dbReference type="SMART" id="SM00382">
    <property type="entry name" value="AAA"/>
    <property type="match status" value="1"/>
</dbReference>
<dbReference type="InterPro" id="IPR015856">
    <property type="entry name" value="ABC_transpr_CbiO/EcfA_su"/>
</dbReference>
<dbReference type="PROSITE" id="PS50893">
    <property type="entry name" value="ABC_TRANSPORTER_2"/>
    <property type="match status" value="1"/>
</dbReference>
<accession>A0ABT2Y4H9</accession>
<keyword evidence="4" id="KW-0547">Nucleotide-binding</keyword>
<evidence type="ECO:0000256" key="6">
    <source>
        <dbReference type="ARBA" id="ARBA00022967"/>
    </source>
</evidence>
<dbReference type="InterPro" id="IPR030947">
    <property type="entry name" value="EcfA_1"/>
</dbReference>
<keyword evidence="7" id="KW-0472">Membrane</keyword>
<evidence type="ECO:0000256" key="1">
    <source>
        <dbReference type="ARBA" id="ARBA00005417"/>
    </source>
</evidence>
<dbReference type="EMBL" id="JAOVQM010000002">
    <property type="protein sequence ID" value="MCV2231640.1"/>
    <property type="molecule type" value="Genomic_DNA"/>
</dbReference>
<proteinExistence type="inferred from homology"/>
<dbReference type="Proteomes" id="UP001177160">
    <property type="component" value="Unassembled WGS sequence"/>
</dbReference>
<dbReference type="InterPro" id="IPR027417">
    <property type="entry name" value="P-loop_NTPase"/>
</dbReference>